<keyword evidence="2" id="KW-1133">Transmembrane helix</keyword>
<feature type="transmembrane region" description="Helical" evidence="2">
    <location>
        <begin position="34"/>
        <end position="53"/>
    </location>
</feature>
<sequence length="125" mass="11881">MTGQGAAERVGGHVGEGPPWPPGAGSAASRPGGMATGGLGCSLAALLPVLLRLADVVVPAPLVPGALQGPTLLASPVLAITGVVLSGVALGTGSGRRGRALAGVLVGSTWLVLLSALLLLLAAAV</sequence>
<comment type="caution">
    <text evidence="3">The sequence shown here is derived from an EMBL/GenBank/DDBJ whole genome shotgun (WGS) entry which is preliminary data.</text>
</comment>
<organism evidence="3 4">
    <name type="scientific">Geodermatophilus tzadiensis</name>
    <dbReference type="NCBI Taxonomy" id="1137988"/>
    <lineage>
        <taxon>Bacteria</taxon>
        <taxon>Bacillati</taxon>
        <taxon>Actinomycetota</taxon>
        <taxon>Actinomycetes</taxon>
        <taxon>Geodermatophilales</taxon>
        <taxon>Geodermatophilaceae</taxon>
        <taxon>Geodermatophilus</taxon>
    </lineage>
</organism>
<keyword evidence="4" id="KW-1185">Reference proteome</keyword>
<feature type="region of interest" description="Disordered" evidence="1">
    <location>
        <begin position="1"/>
        <end position="31"/>
    </location>
</feature>
<dbReference type="Proteomes" id="UP000239210">
    <property type="component" value="Unassembled WGS sequence"/>
</dbReference>
<evidence type="ECO:0000256" key="1">
    <source>
        <dbReference type="SAM" id="MobiDB-lite"/>
    </source>
</evidence>
<accession>A0A2T0TP17</accession>
<proteinExistence type="predicted"/>
<evidence type="ECO:0000313" key="3">
    <source>
        <dbReference type="EMBL" id="PRY47381.1"/>
    </source>
</evidence>
<keyword evidence="2" id="KW-0812">Transmembrane</keyword>
<evidence type="ECO:0000256" key="2">
    <source>
        <dbReference type="SAM" id="Phobius"/>
    </source>
</evidence>
<gene>
    <name evidence="3" type="ORF">LY71_11412</name>
</gene>
<feature type="transmembrane region" description="Helical" evidence="2">
    <location>
        <begin position="73"/>
        <end position="93"/>
    </location>
</feature>
<feature type="transmembrane region" description="Helical" evidence="2">
    <location>
        <begin position="100"/>
        <end position="124"/>
    </location>
</feature>
<reference evidence="3 4" key="1">
    <citation type="submission" date="2018-03" db="EMBL/GenBank/DDBJ databases">
        <title>Genomic Encyclopedia of Archaeal and Bacterial Type Strains, Phase II (KMG-II): from individual species to whole genera.</title>
        <authorList>
            <person name="Goeker M."/>
        </authorList>
    </citation>
    <scope>NUCLEOTIDE SEQUENCE [LARGE SCALE GENOMIC DNA]</scope>
    <source>
        <strain evidence="3 4">DSM 45416</strain>
    </source>
</reference>
<keyword evidence="2" id="KW-0472">Membrane</keyword>
<protein>
    <submittedName>
        <fullName evidence="3">Uncharacterized protein</fullName>
    </submittedName>
</protein>
<dbReference type="EMBL" id="PVTG01000014">
    <property type="protein sequence ID" value="PRY47381.1"/>
    <property type="molecule type" value="Genomic_DNA"/>
</dbReference>
<dbReference type="AlphaFoldDB" id="A0A2T0TP17"/>
<name>A0A2T0TP17_9ACTN</name>
<evidence type="ECO:0000313" key="4">
    <source>
        <dbReference type="Proteomes" id="UP000239210"/>
    </source>
</evidence>